<dbReference type="Pfam" id="PF00155">
    <property type="entry name" value="Aminotran_1_2"/>
    <property type="match status" value="1"/>
</dbReference>
<dbReference type="GO" id="GO:0030170">
    <property type="term" value="F:pyridoxal phosphate binding"/>
    <property type="evidence" value="ECO:0007669"/>
    <property type="project" value="InterPro"/>
</dbReference>
<dbReference type="InterPro" id="IPR036390">
    <property type="entry name" value="WH_DNA-bd_sf"/>
</dbReference>
<evidence type="ECO:0000259" key="6">
    <source>
        <dbReference type="PROSITE" id="PS50949"/>
    </source>
</evidence>
<dbReference type="Proteomes" id="UP000290253">
    <property type="component" value="Unassembled WGS sequence"/>
</dbReference>
<gene>
    <name evidence="7" type="ORF">ESZ00_09635</name>
</gene>
<protein>
    <submittedName>
        <fullName evidence="7">PLP-dependent aminotransferase family protein</fullName>
    </submittedName>
</protein>
<evidence type="ECO:0000256" key="4">
    <source>
        <dbReference type="ARBA" id="ARBA00023125"/>
    </source>
</evidence>
<dbReference type="CDD" id="cd00609">
    <property type="entry name" value="AAT_like"/>
    <property type="match status" value="1"/>
</dbReference>
<evidence type="ECO:0000256" key="3">
    <source>
        <dbReference type="ARBA" id="ARBA00023015"/>
    </source>
</evidence>
<keyword evidence="4" id="KW-0238">DNA-binding</keyword>
<keyword evidence="3" id="KW-0805">Transcription regulation</keyword>
<evidence type="ECO:0000313" key="8">
    <source>
        <dbReference type="Proteomes" id="UP000290253"/>
    </source>
</evidence>
<dbReference type="PANTHER" id="PTHR46577:SF1">
    <property type="entry name" value="HTH-TYPE TRANSCRIPTIONAL REGULATORY PROTEIN GABR"/>
    <property type="match status" value="1"/>
</dbReference>
<proteinExistence type="inferred from homology"/>
<dbReference type="GO" id="GO:0008483">
    <property type="term" value="F:transaminase activity"/>
    <property type="evidence" value="ECO:0007669"/>
    <property type="project" value="UniProtKB-KW"/>
</dbReference>
<sequence>MKGFEHLDLDRDHRRTLQTQLTEQLKVMVQQGELRPAERLPSTRALADELRISRNTVVAAYEQLESEGYLQAHERSAFTVGAAARAFARPRQGDAKPGQRVVGPPRTLIAPRPFRPAQPDIHLFSLKTWNRHRTRVLREALLLQYQSRFSMGLDVLRQNVGAYLQESRGIRCYWDEIVITGGSQQALFMVGQLLLDSGSSVYMEDPGFPGAIRAWQQTGATIVPAPVDEEGICLPLPMAEQAKVVYATPSHQFPLGVCMSLARRLELLRVARERELWVVEDDYDSEFRYNSAPQPSLQSLDEHRRVIYVGSFSKTLFPGLRLGYMVLPPQLVERFARLKATLEDHGPLIDQATLASFLESGAFDSHLRRCRRIYRERQQLFLDLVSRKGLPLRFPVTGRGMNLAGHFVMETDDARVGAALEREGVDTPALSSYCSQARCSGLLFGLTAFTDAEIRMGIEMLANTLVRSVEHKRGR</sequence>
<feature type="domain" description="HTH gntR-type" evidence="6">
    <location>
        <begin position="15"/>
        <end position="83"/>
    </location>
</feature>
<dbReference type="RefSeq" id="WP_129208064.1">
    <property type="nucleotide sequence ID" value="NZ_BMGU01000003.1"/>
</dbReference>
<dbReference type="EMBL" id="SDMK01000002">
    <property type="protein sequence ID" value="RXS94894.1"/>
    <property type="molecule type" value="Genomic_DNA"/>
</dbReference>
<dbReference type="OrthoDB" id="9802328at2"/>
<accession>A0A4Q1SCE6</accession>
<reference evidence="7 8" key="1">
    <citation type="journal article" date="2016" name="Int. J. Syst. Evol. Microbiol.">
        <title>Acidipila dinghuensis sp. nov., an acidobacterium isolated from forest soil.</title>
        <authorList>
            <person name="Jiang Y.W."/>
            <person name="Wang J."/>
            <person name="Chen M.H."/>
            <person name="Lv Y.Y."/>
            <person name="Qiu L.H."/>
        </authorList>
    </citation>
    <scope>NUCLEOTIDE SEQUENCE [LARGE SCALE GENOMIC DNA]</scope>
    <source>
        <strain evidence="7 8">DHOF10</strain>
    </source>
</reference>
<keyword evidence="8" id="KW-1185">Reference proteome</keyword>
<dbReference type="SUPFAM" id="SSF53383">
    <property type="entry name" value="PLP-dependent transferases"/>
    <property type="match status" value="1"/>
</dbReference>
<keyword evidence="7" id="KW-0808">Transferase</keyword>
<dbReference type="InterPro" id="IPR004839">
    <property type="entry name" value="Aminotransferase_I/II_large"/>
</dbReference>
<dbReference type="InterPro" id="IPR000524">
    <property type="entry name" value="Tscrpt_reg_HTH_GntR"/>
</dbReference>
<dbReference type="PANTHER" id="PTHR46577">
    <property type="entry name" value="HTH-TYPE TRANSCRIPTIONAL REGULATORY PROTEIN GABR"/>
    <property type="match status" value="1"/>
</dbReference>
<dbReference type="SMART" id="SM00345">
    <property type="entry name" value="HTH_GNTR"/>
    <property type="match status" value="1"/>
</dbReference>
<organism evidence="7 8">
    <name type="scientific">Silvibacterium dinghuense</name>
    <dbReference type="NCBI Taxonomy" id="1560006"/>
    <lineage>
        <taxon>Bacteria</taxon>
        <taxon>Pseudomonadati</taxon>
        <taxon>Acidobacteriota</taxon>
        <taxon>Terriglobia</taxon>
        <taxon>Terriglobales</taxon>
        <taxon>Acidobacteriaceae</taxon>
        <taxon>Silvibacterium</taxon>
    </lineage>
</organism>
<dbReference type="InterPro" id="IPR051446">
    <property type="entry name" value="HTH_trans_reg/aminotransferase"/>
</dbReference>
<dbReference type="AlphaFoldDB" id="A0A4Q1SCE6"/>
<dbReference type="PRINTS" id="PR00035">
    <property type="entry name" value="HTHGNTR"/>
</dbReference>
<evidence type="ECO:0000256" key="1">
    <source>
        <dbReference type="ARBA" id="ARBA00005384"/>
    </source>
</evidence>
<evidence type="ECO:0000313" key="7">
    <source>
        <dbReference type="EMBL" id="RXS94894.1"/>
    </source>
</evidence>
<comment type="similarity">
    <text evidence="1">In the C-terminal section; belongs to the class-I pyridoxal-phosphate-dependent aminotransferase family.</text>
</comment>
<keyword evidence="7" id="KW-0032">Aminotransferase</keyword>
<dbReference type="Gene3D" id="1.10.10.10">
    <property type="entry name" value="Winged helix-like DNA-binding domain superfamily/Winged helix DNA-binding domain"/>
    <property type="match status" value="1"/>
</dbReference>
<name>A0A4Q1SCE6_9BACT</name>
<dbReference type="GO" id="GO:0003677">
    <property type="term" value="F:DNA binding"/>
    <property type="evidence" value="ECO:0007669"/>
    <property type="project" value="UniProtKB-KW"/>
</dbReference>
<dbReference type="InterPro" id="IPR015421">
    <property type="entry name" value="PyrdxlP-dep_Trfase_major"/>
</dbReference>
<dbReference type="CDD" id="cd07377">
    <property type="entry name" value="WHTH_GntR"/>
    <property type="match status" value="1"/>
</dbReference>
<evidence type="ECO:0000256" key="5">
    <source>
        <dbReference type="ARBA" id="ARBA00023163"/>
    </source>
</evidence>
<dbReference type="GO" id="GO:0003700">
    <property type="term" value="F:DNA-binding transcription factor activity"/>
    <property type="evidence" value="ECO:0007669"/>
    <property type="project" value="InterPro"/>
</dbReference>
<dbReference type="Gene3D" id="3.40.640.10">
    <property type="entry name" value="Type I PLP-dependent aspartate aminotransferase-like (Major domain)"/>
    <property type="match status" value="1"/>
</dbReference>
<evidence type="ECO:0000256" key="2">
    <source>
        <dbReference type="ARBA" id="ARBA00022898"/>
    </source>
</evidence>
<dbReference type="PROSITE" id="PS50949">
    <property type="entry name" value="HTH_GNTR"/>
    <property type="match status" value="1"/>
</dbReference>
<keyword evidence="5" id="KW-0804">Transcription</keyword>
<dbReference type="SUPFAM" id="SSF46785">
    <property type="entry name" value="Winged helix' DNA-binding domain"/>
    <property type="match status" value="1"/>
</dbReference>
<dbReference type="InterPro" id="IPR036388">
    <property type="entry name" value="WH-like_DNA-bd_sf"/>
</dbReference>
<dbReference type="Pfam" id="PF00392">
    <property type="entry name" value="GntR"/>
    <property type="match status" value="1"/>
</dbReference>
<keyword evidence="2" id="KW-0663">Pyridoxal phosphate</keyword>
<comment type="caution">
    <text evidence="7">The sequence shown here is derived from an EMBL/GenBank/DDBJ whole genome shotgun (WGS) entry which is preliminary data.</text>
</comment>
<dbReference type="InterPro" id="IPR015424">
    <property type="entry name" value="PyrdxlP-dep_Trfase"/>
</dbReference>